<proteinExistence type="inferred from homology"/>
<dbReference type="Pfam" id="PF02774">
    <property type="entry name" value="Semialdhyde_dhC"/>
    <property type="match status" value="1"/>
</dbReference>
<organism evidence="4 5">
    <name type="scientific">Agarivorans aestuarii</name>
    <dbReference type="NCBI Taxonomy" id="1563703"/>
    <lineage>
        <taxon>Bacteria</taxon>
        <taxon>Pseudomonadati</taxon>
        <taxon>Pseudomonadota</taxon>
        <taxon>Gammaproteobacteria</taxon>
        <taxon>Alteromonadales</taxon>
        <taxon>Alteromonadaceae</taxon>
        <taxon>Agarivorans</taxon>
    </lineage>
</organism>
<dbReference type="EMBL" id="JAYDYW010000004">
    <property type="protein sequence ID" value="MEE1672944.1"/>
    <property type="molecule type" value="Genomic_DNA"/>
</dbReference>
<dbReference type="PIRSF" id="PIRSF000148">
    <property type="entry name" value="ASA_dh"/>
    <property type="match status" value="1"/>
</dbReference>
<evidence type="ECO:0000256" key="1">
    <source>
        <dbReference type="ARBA" id="ARBA00010584"/>
    </source>
</evidence>
<dbReference type="CDD" id="cd17894">
    <property type="entry name" value="ASADH_USG1_N"/>
    <property type="match status" value="1"/>
</dbReference>
<dbReference type="PANTHER" id="PTHR46278:SF2">
    <property type="entry name" value="ASPARTATE-SEMIALDEHYDE DEHYDROGENASE"/>
    <property type="match status" value="1"/>
</dbReference>
<dbReference type="Pfam" id="PF01118">
    <property type="entry name" value="Semialdhyde_dh"/>
    <property type="match status" value="1"/>
</dbReference>
<dbReference type="RefSeq" id="WP_329774337.1">
    <property type="nucleotide sequence ID" value="NZ_JAYDYW010000004.1"/>
</dbReference>
<comment type="caution">
    <text evidence="4">The sequence shown here is derived from an EMBL/GenBank/DDBJ whole genome shotgun (WGS) entry which is preliminary data.</text>
</comment>
<evidence type="ECO:0000313" key="5">
    <source>
        <dbReference type="Proteomes" id="UP001310248"/>
    </source>
</evidence>
<reference evidence="4 5" key="2">
    <citation type="submission" date="2023-12" db="EMBL/GenBank/DDBJ databases">
        <authorList>
            <consortium name="Cladostephus spongiosus"/>
            <person name="Lorente B."/>
            <person name="Cabral C."/>
            <person name="Frias J."/>
            <person name="Faria J."/>
            <person name="Toubarro D."/>
        </authorList>
    </citation>
    <scope>NUCLEOTIDE SEQUENCE [LARGE SCALE GENOMIC DNA]</scope>
    <source>
        <strain evidence="4 5">ZMCS4</strain>
    </source>
</reference>
<feature type="domain" description="Semialdehyde dehydrogenase dimerisation" evidence="3">
    <location>
        <begin position="148"/>
        <end position="320"/>
    </location>
</feature>
<protein>
    <submittedName>
        <fullName evidence="4">Asd/ArgC dimerization domain-containing protein</fullName>
    </submittedName>
</protein>
<evidence type="ECO:0000313" key="4">
    <source>
        <dbReference type="EMBL" id="MEE1672944.1"/>
    </source>
</evidence>
<dbReference type="Gene3D" id="3.30.360.10">
    <property type="entry name" value="Dihydrodipicolinate Reductase, domain 2"/>
    <property type="match status" value="1"/>
</dbReference>
<evidence type="ECO:0000259" key="3">
    <source>
        <dbReference type="Pfam" id="PF02774"/>
    </source>
</evidence>
<keyword evidence="5" id="KW-1185">Reference proteome</keyword>
<sequence>MQQFHNVAIIGAESEQSQQLLSLLEQREFPAAQIFPLNIEATEELDDEEQESRLKWQGQSLDFAEAELLNWSEVSVAWLLSSEEAAIDMAEQARQLGCVVIDMVNANKEAYSWVHAAVNPEQVAEGLSERWLNCPSSLAGQLALLLHIIQQDVELERVEVNAMLSAANKGKPGVDELAGQTARLLNGLPVEPTLFAQQLAFNLLPEQGEEALLGASQFEAELSEQCRAMLQSPELNINVSAQHVPVFYGDTLSLHLYGTYSLDLLSIQEWLANHQAFELVEDELVTPVSNIANSESIVLSRLRQNPNTENGVNLSLMANNPQSGVVANAALIAETLIKQYI</sequence>
<dbReference type="CDD" id="cd18129">
    <property type="entry name" value="ASADH_C_USG1_like"/>
    <property type="match status" value="1"/>
</dbReference>
<dbReference type="Gene3D" id="3.40.50.720">
    <property type="entry name" value="NAD(P)-binding Rossmann-like Domain"/>
    <property type="match status" value="1"/>
</dbReference>
<gene>
    <name evidence="4" type="ORF">SNR37_002355</name>
</gene>
<dbReference type="Proteomes" id="UP001310248">
    <property type="component" value="Unassembled WGS sequence"/>
</dbReference>
<dbReference type="PANTHER" id="PTHR46278">
    <property type="entry name" value="DEHYDROGENASE, PUTATIVE-RELATED"/>
    <property type="match status" value="1"/>
</dbReference>
<dbReference type="SUPFAM" id="SSF51735">
    <property type="entry name" value="NAD(P)-binding Rossmann-fold domains"/>
    <property type="match status" value="1"/>
</dbReference>
<comment type="similarity">
    <text evidence="1">Belongs to the aspartate-semialdehyde dehydrogenase family.</text>
</comment>
<feature type="domain" description="Semialdehyde dehydrogenase NAD-binding" evidence="2">
    <location>
        <begin position="6"/>
        <end position="124"/>
    </location>
</feature>
<dbReference type="InterPro" id="IPR000534">
    <property type="entry name" value="Semialdehyde_DH_NAD-bd"/>
</dbReference>
<name>A0ABU7G0Q4_9ALTE</name>
<dbReference type="InterPro" id="IPR012280">
    <property type="entry name" value="Semialdhyde_DH_dimer_dom"/>
</dbReference>
<evidence type="ECO:0000259" key="2">
    <source>
        <dbReference type="Pfam" id="PF01118"/>
    </source>
</evidence>
<dbReference type="InterPro" id="IPR036291">
    <property type="entry name" value="NAD(P)-bd_dom_sf"/>
</dbReference>
<reference evidence="5" key="1">
    <citation type="submission" date="2023-07" db="EMBL/GenBank/DDBJ databases">
        <title>Draft genome sequence of Agarivorans aestuarii strain ZMCS4, a CAZymes producing bacteria isolated from the marine brown algae Clodostephus spongiosus.</title>
        <authorList>
            <person name="Lorente B."/>
            <person name="Cabral C."/>
            <person name="Frias J."/>
            <person name="Faria J."/>
            <person name="Toubarro D."/>
        </authorList>
    </citation>
    <scope>NUCLEOTIDE SEQUENCE [LARGE SCALE GENOMIC DNA]</scope>
    <source>
        <strain evidence="5">ZMCS4</strain>
    </source>
</reference>
<accession>A0ABU7G0Q4</accession>
<dbReference type="SUPFAM" id="SSF55347">
    <property type="entry name" value="Glyceraldehyde-3-phosphate dehydrogenase-like, C-terminal domain"/>
    <property type="match status" value="1"/>
</dbReference>